<dbReference type="SUPFAM" id="SSF50447">
    <property type="entry name" value="Translation proteins"/>
    <property type="match status" value="1"/>
</dbReference>
<dbReference type="OMA" id="VEAYSEC"/>
<evidence type="ECO:0000256" key="3">
    <source>
        <dbReference type="SAM" id="MobiDB-lite"/>
    </source>
</evidence>
<gene>
    <name evidence="5" type="ORF">AMSG_05793</name>
</gene>
<dbReference type="STRING" id="461836.A0A0L0DFE1"/>
<dbReference type="GO" id="GO:0003924">
    <property type="term" value="F:GTPase activity"/>
    <property type="evidence" value="ECO:0007669"/>
    <property type="project" value="InterPro"/>
</dbReference>
<reference evidence="5 6" key="1">
    <citation type="submission" date="2010-05" db="EMBL/GenBank/DDBJ databases">
        <title>The Genome Sequence of Thecamonas trahens ATCC 50062.</title>
        <authorList>
            <consortium name="The Broad Institute Genome Sequencing Platform"/>
            <person name="Russ C."/>
            <person name="Cuomo C."/>
            <person name="Shea T."/>
            <person name="Young S.K."/>
            <person name="Zeng Q."/>
            <person name="Koehrsen M."/>
            <person name="Haas B."/>
            <person name="Borodovsky M."/>
            <person name="Guigo R."/>
            <person name="Alvarado L."/>
            <person name="Berlin A."/>
            <person name="Bochicchio J."/>
            <person name="Borenstein D."/>
            <person name="Chapman S."/>
            <person name="Chen Z."/>
            <person name="Freedman E."/>
            <person name="Gellesch M."/>
            <person name="Goldberg J."/>
            <person name="Griggs A."/>
            <person name="Gujja S."/>
            <person name="Heilman E."/>
            <person name="Heiman D."/>
            <person name="Hepburn T."/>
            <person name="Howarth C."/>
            <person name="Jen D."/>
            <person name="Larson L."/>
            <person name="Mehta T."/>
            <person name="Park D."/>
            <person name="Pearson M."/>
            <person name="Roberts A."/>
            <person name="Saif S."/>
            <person name="Shenoy N."/>
            <person name="Sisk P."/>
            <person name="Stolte C."/>
            <person name="Sykes S."/>
            <person name="Thomson T."/>
            <person name="Walk T."/>
            <person name="White J."/>
            <person name="Yandava C."/>
            <person name="Burger G."/>
            <person name="Gray M.W."/>
            <person name="Holland P.W.H."/>
            <person name="King N."/>
            <person name="Lang F.B.F."/>
            <person name="Roger A.J."/>
            <person name="Ruiz-Trillo I."/>
            <person name="Lander E."/>
            <person name="Nusbaum C."/>
        </authorList>
    </citation>
    <scope>NUCLEOTIDE SEQUENCE [LARGE SCALE GENOMIC DNA]</scope>
    <source>
        <strain evidence="5 6">ATCC 50062</strain>
    </source>
</reference>
<name>A0A0L0DFE1_THETB</name>
<evidence type="ECO:0000256" key="1">
    <source>
        <dbReference type="ARBA" id="ARBA00022741"/>
    </source>
</evidence>
<dbReference type="InterPro" id="IPR009000">
    <property type="entry name" value="Transl_B-barrel_sf"/>
</dbReference>
<dbReference type="GO" id="GO:0005525">
    <property type="term" value="F:GTP binding"/>
    <property type="evidence" value="ECO:0007669"/>
    <property type="project" value="UniProtKB-KW"/>
</dbReference>
<dbReference type="EMBL" id="GL349459">
    <property type="protein sequence ID" value="KNC50033.1"/>
    <property type="molecule type" value="Genomic_DNA"/>
</dbReference>
<evidence type="ECO:0000259" key="4">
    <source>
        <dbReference type="PROSITE" id="PS51722"/>
    </source>
</evidence>
<dbReference type="GeneID" id="25565122"/>
<keyword evidence="1" id="KW-0547">Nucleotide-binding</keyword>
<dbReference type="SUPFAM" id="SSF52540">
    <property type="entry name" value="P-loop containing nucleoside triphosphate hydrolases"/>
    <property type="match status" value="1"/>
</dbReference>
<proteinExistence type="predicted"/>
<dbReference type="Proteomes" id="UP000054408">
    <property type="component" value="Unassembled WGS sequence"/>
</dbReference>
<dbReference type="Gene3D" id="3.40.50.300">
    <property type="entry name" value="P-loop containing nucleotide triphosphate hydrolases"/>
    <property type="match status" value="1"/>
</dbReference>
<evidence type="ECO:0000256" key="2">
    <source>
        <dbReference type="ARBA" id="ARBA00023134"/>
    </source>
</evidence>
<dbReference type="PROSITE" id="PS51722">
    <property type="entry name" value="G_TR_2"/>
    <property type="match status" value="1"/>
</dbReference>
<dbReference type="Gene3D" id="2.40.30.10">
    <property type="entry name" value="Translation factors"/>
    <property type="match status" value="1"/>
</dbReference>
<dbReference type="eggNOG" id="KOG0459">
    <property type="taxonomic scope" value="Eukaryota"/>
</dbReference>
<evidence type="ECO:0000313" key="6">
    <source>
        <dbReference type="Proteomes" id="UP000054408"/>
    </source>
</evidence>
<dbReference type="PANTHER" id="PTHR23115">
    <property type="entry name" value="TRANSLATION FACTOR"/>
    <property type="match status" value="1"/>
</dbReference>
<evidence type="ECO:0000313" key="5">
    <source>
        <dbReference type="EMBL" id="KNC50033.1"/>
    </source>
</evidence>
<feature type="region of interest" description="Disordered" evidence="3">
    <location>
        <begin position="380"/>
        <end position="410"/>
    </location>
</feature>
<dbReference type="InterPro" id="IPR000795">
    <property type="entry name" value="T_Tr_GTP-bd_dom"/>
</dbReference>
<dbReference type="PRINTS" id="PR00315">
    <property type="entry name" value="ELONGATNFCT"/>
</dbReference>
<keyword evidence="2" id="KW-0342">GTP-binding</keyword>
<dbReference type="Pfam" id="PF00009">
    <property type="entry name" value="GTP_EFTU"/>
    <property type="match status" value="1"/>
</dbReference>
<feature type="compositionally biased region" description="Basic residues" evidence="3">
    <location>
        <begin position="380"/>
        <end position="394"/>
    </location>
</feature>
<protein>
    <submittedName>
        <fullName evidence="5">Eukaryotic peptide chain release factor GTP-binding subunit</fullName>
    </submittedName>
</protein>
<feature type="domain" description="Tr-type G" evidence="4">
    <location>
        <begin position="6"/>
        <end position="235"/>
    </location>
</feature>
<keyword evidence="6" id="KW-1185">Reference proteome</keyword>
<dbReference type="InterPro" id="IPR050100">
    <property type="entry name" value="TRAFAC_GTPase_members"/>
</dbReference>
<dbReference type="AlphaFoldDB" id="A0A0L0DFE1"/>
<accession>A0A0L0DFE1</accession>
<dbReference type="RefSeq" id="XP_013757200.1">
    <property type="nucleotide sequence ID" value="XM_013901746.1"/>
</dbReference>
<dbReference type="OrthoDB" id="342024at2759"/>
<organism evidence="5 6">
    <name type="scientific">Thecamonas trahens ATCC 50062</name>
    <dbReference type="NCBI Taxonomy" id="461836"/>
    <lineage>
        <taxon>Eukaryota</taxon>
        <taxon>Apusozoa</taxon>
        <taxon>Apusomonadida</taxon>
        <taxon>Apusomonadidae</taxon>
        <taxon>Thecamonas</taxon>
    </lineage>
</organism>
<sequence length="410" mass="43297">MSAEEQGRISVCVIGQVDHGKSSLCGRLLYEAKALDGRMLDRLEREASASGAGTSWKWAFAMDSTEFERERGKTCEIGRAALVTPGTARKVALLDAPGHDAFVPHMIGGAVQADAGLLVVSARATEFEEGFDARGQTKEHCVLARAAGLKHIIVAVNKMDDPSVAWGEARYAHIATTLTHFLTTSLGFEPEAVTCVPVSAWTGEHVTDERRGDAAWTADIPSLMAALEALPARQTAAEAALPLRLPVSDWFTDPFTGLNIMGVIALGTINAGDRLRLEPSGATLDVVSMTTPQPGGQIEVAAAGPGTPVTLTVRGIDEVSLSLGQVLIDDIDGHPTLPTTKVMVRLLFLDSAPGPVMAGYDAVAHIHAAEVDVLVEGLRRPRAKAKSRSKHKPLVARPGDHLDAPPSATA</sequence>
<dbReference type="InterPro" id="IPR027417">
    <property type="entry name" value="P-loop_NTPase"/>
</dbReference>